<keyword evidence="7 14" id="KW-0479">Metal-binding</keyword>
<evidence type="ECO:0000256" key="9">
    <source>
        <dbReference type="ARBA" id="ARBA00022848"/>
    </source>
</evidence>
<evidence type="ECO:0000256" key="3">
    <source>
        <dbReference type="ARBA" id="ARBA00004174"/>
    </source>
</evidence>
<evidence type="ECO:0000256" key="5">
    <source>
        <dbReference type="ARBA" id="ARBA00010617"/>
    </source>
</evidence>
<evidence type="ECO:0000256" key="2">
    <source>
        <dbReference type="ARBA" id="ARBA00003690"/>
    </source>
</evidence>
<evidence type="ECO:0000256" key="14">
    <source>
        <dbReference type="PIRSR" id="PIRSR602401-1"/>
    </source>
</evidence>
<evidence type="ECO:0008006" key="19">
    <source>
        <dbReference type="Google" id="ProtNLM"/>
    </source>
</evidence>
<sequence length="512" mass="59480">MAESYQISLEPYSIQNYLLIFVCGSLLVWYIQFSWKRRKLYIHAAKVKGPPCLPFIGNAHMFLGNGNDIIKKLLKIQEDIPGLSKVWLGPKLVYLVSNPDHIETILNSPKALNKDDMYRFVSDFIGYGLLTSHAKKWRHHRKIIAPSFNQRILDSFIEVFSEQSVIFSELLKKYVGQKDINLYSLITNCTLDIICQTAMGVEMNIQKGDSDFGEVLDKLMEIVTYRIFRLWYHSDIVWKLSPLSRTFHRLNKKFKDTTSTVVKKKLMEHNRKHSLYQSCVYAEIDDESVKKRMAFLDLILENSDFTEEELNEEVEIFLAAGTETTASTFCCLCVMLGMHQEIQQKVYEEAMDVLGSDRAVESKDMSKFNYTERVIKETLRLFPIAAILGRTLEEDIDLGDGITLPAGSSAGFGTVHIHRDPKYWPNPFKFDPDRFLPEEVSKRHPCTYIPFSYGPRNCIGWRYALSNLKTIIATVIRRYRFHTEYKSVEEIELKINLLLRMRDGPKVWLEER</sequence>
<accession>A0A9P0DHP0</accession>
<evidence type="ECO:0000313" key="18">
    <source>
        <dbReference type="Proteomes" id="UP001153737"/>
    </source>
</evidence>
<keyword evidence="6 14" id="KW-0349">Heme</keyword>
<comment type="function">
    <text evidence="2">May be involved in the metabolism of insect hormones and in the breakdown of synthetic insecticides.</text>
</comment>
<keyword evidence="16" id="KW-0812">Transmembrane</keyword>
<dbReference type="InterPro" id="IPR050196">
    <property type="entry name" value="Cytochrome_P450_Monoox"/>
</dbReference>
<dbReference type="GO" id="GO:0005789">
    <property type="term" value="C:endoplasmic reticulum membrane"/>
    <property type="evidence" value="ECO:0007669"/>
    <property type="project" value="UniProtKB-SubCell"/>
</dbReference>
<keyword evidence="13 16" id="KW-0472">Membrane</keyword>
<evidence type="ECO:0000256" key="7">
    <source>
        <dbReference type="ARBA" id="ARBA00022723"/>
    </source>
</evidence>
<comment type="cofactor">
    <cofactor evidence="1 14">
        <name>heme</name>
        <dbReference type="ChEBI" id="CHEBI:30413"/>
    </cofactor>
</comment>
<evidence type="ECO:0000256" key="15">
    <source>
        <dbReference type="RuleBase" id="RU000461"/>
    </source>
</evidence>
<dbReference type="InterPro" id="IPR001128">
    <property type="entry name" value="Cyt_P450"/>
</dbReference>
<dbReference type="GO" id="GO:0020037">
    <property type="term" value="F:heme binding"/>
    <property type="evidence" value="ECO:0007669"/>
    <property type="project" value="InterPro"/>
</dbReference>
<comment type="similarity">
    <text evidence="5 15">Belongs to the cytochrome P450 family.</text>
</comment>
<dbReference type="AlphaFoldDB" id="A0A9P0DHP0"/>
<evidence type="ECO:0000256" key="8">
    <source>
        <dbReference type="ARBA" id="ARBA00022824"/>
    </source>
</evidence>
<dbReference type="GO" id="GO:0005506">
    <property type="term" value="F:iron ion binding"/>
    <property type="evidence" value="ECO:0007669"/>
    <property type="project" value="InterPro"/>
</dbReference>
<keyword evidence="9" id="KW-0492">Microsome</keyword>
<evidence type="ECO:0000256" key="13">
    <source>
        <dbReference type="ARBA" id="ARBA00023136"/>
    </source>
</evidence>
<dbReference type="GO" id="GO:0004497">
    <property type="term" value="F:monooxygenase activity"/>
    <property type="evidence" value="ECO:0007669"/>
    <property type="project" value="UniProtKB-KW"/>
</dbReference>
<dbReference type="EMBL" id="OU896717">
    <property type="protein sequence ID" value="CAH1118517.1"/>
    <property type="molecule type" value="Genomic_DNA"/>
</dbReference>
<organism evidence="17 18">
    <name type="scientific">Phaedon cochleariae</name>
    <name type="common">Mustard beetle</name>
    <dbReference type="NCBI Taxonomy" id="80249"/>
    <lineage>
        <taxon>Eukaryota</taxon>
        <taxon>Metazoa</taxon>
        <taxon>Ecdysozoa</taxon>
        <taxon>Arthropoda</taxon>
        <taxon>Hexapoda</taxon>
        <taxon>Insecta</taxon>
        <taxon>Pterygota</taxon>
        <taxon>Neoptera</taxon>
        <taxon>Endopterygota</taxon>
        <taxon>Coleoptera</taxon>
        <taxon>Polyphaga</taxon>
        <taxon>Cucujiformia</taxon>
        <taxon>Chrysomeloidea</taxon>
        <taxon>Chrysomelidae</taxon>
        <taxon>Chrysomelinae</taxon>
        <taxon>Chrysomelini</taxon>
        <taxon>Phaedon</taxon>
    </lineage>
</organism>
<keyword evidence="18" id="KW-1185">Reference proteome</keyword>
<dbReference type="GO" id="GO:0016705">
    <property type="term" value="F:oxidoreductase activity, acting on paired donors, with incorporation or reduction of molecular oxygen"/>
    <property type="evidence" value="ECO:0007669"/>
    <property type="project" value="InterPro"/>
</dbReference>
<keyword evidence="10 15" id="KW-0560">Oxidoreductase</keyword>
<evidence type="ECO:0000256" key="16">
    <source>
        <dbReference type="SAM" id="Phobius"/>
    </source>
</evidence>
<dbReference type="PRINTS" id="PR00463">
    <property type="entry name" value="EP450I"/>
</dbReference>
<dbReference type="CDD" id="cd20628">
    <property type="entry name" value="CYP4"/>
    <property type="match status" value="1"/>
</dbReference>
<comment type="subcellular location">
    <subcellularLocation>
        <location evidence="4">Endoplasmic reticulum membrane</location>
        <topology evidence="4">Peripheral membrane protein</topology>
    </subcellularLocation>
    <subcellularLocation>
        <location evidence="3">Microsome membrane</location>
        <topology evidence="3">Peripheral membrane protein</topology>
    </subcellularLocation>
</comment>
<dbReference type="Pfam" id="PF00067">
    <property type="entry name" value="p450"/>
    <property type="match status" value="1"/>
</dbReference>
<dbReference type="InterPro" id="IPR002401">
    <property type="entry name" value="Cyt_P450_E_grp-I"/>
</dbReference>
<evidence type="ECO:0000256" key="1">
    <source>
        <dbReference type="ARBA" id="ARBA00001971"/>
    </source>
</evidence>
<dbReference type="InterPro" id="IPR017972">
    <property type="entry name" value="Cyt_P450_CS"/>
</dbReference>
<evidence type="ECO:0000256" key="11">
    <source>
        <dbReference type="ARBA" id="ARBA00023004"/>
    </source>
</evidence>
<keyword evidence="12 15" id="KW-0503">Monooxygenase</keyword>
<dbReference type="PROSITE" id="PS00086">
    <property type="entry name" value="CYTOCHROME_P450"/>
    <property type="match status" value="1"/>
</dbReference>
<keyword evidence="11 14" id="KW-0408">Iron</keyword>
<dbReference type="InterPro" id="IPR036396">
    <property type="entry name" value="Cyt_P450_sf"/>
</dbReference>
<protein>
    <recommendedName>
        <fullName evidence="19">Cytochrome P450</fullName>
    </recommendedName>
</protein>
<keyword evidence="16" id="KW-1133">Transmembrane helix</keyword>
<gene>
    <name evidence="17" type="ORF">PHAECO_LOCUS2518</name>
</gene>
<reference evidence="17" key="2">
    <citation type="submission" date="2022-10" db="EMBL/GenBank/DDBJ databases">
        <authorList>
            <consortium name="ENA_rothamsted_submissions"/>
            <consortium name="culmorum"/>
            <person name="King R."/>
        </authorList>
    </citation>
    <scope>NUCLEOTIDE SEQUENCE</scope>
</reference>
<proteinExistence type="inferred from homology"/>
<evidence type="ECO:0000256" key="6">
    <source>
        <dbReference type="ARBA" id="ARBA00022617"/>
    </source>
</evidence>
<evidence type="ECO:0000313" key="17">
    <source>
        <dbReference type="EMBL" id="CAH1118517.1"/>
    </source>
</evidence>
<dbReference type="SUPFAM" id="SSF48264">
    <property type="entry name" value="Cytochrome P450"/>
    <property type="match status" value="1"/>
</dbReference>
<feature type="binding site" description="axial binding residue" evidence="14">
    <location>
        <position position="458"/>
    </location>
    <ligand>
        <name>heme</name>
        <dbReference type="ChEBI" id="CHEBI:30413"/>
    </ligand>
    <ligandPart>
        <name>Fe</name>
        <dbReference type="ChEBI" id="CHEBI:18248"/>
    </ligandPart>
</feature>
<name>A0A9P0DHP0_PHACE</name>
<evidence type="ECO:0000256" key="12">
    <source>
        <dbReference type="ARBA" id="ARBA00023033"/>
    </source>
</evidence>
<dbReference type="Proteomes" id="UP001153737">
    <property type="component" value="Chromosome 11"/>
</dbReference>
<dbReference type="PRINTS" id="PR00385">
    <property type="entry name" value="P450"/>
</dbReference>
<keyword evidence="8" id="KW-0256">Endoplasmic reticulum</keyword>
<dbReference type="PANTHER" id="PTHR24291:SF189">
    <property type="entry name" value="CYTOCHROME P450 4C3-RELATED"/>
    <property type="match status" value="1"/>
</dbReference>
<evidence type="ECO:0000256" key="4">
    <source>
        <dbReference type="ARBA" id="ARBA00004406"/>
    </source>
</evidence>
<dbReference type="OrthoDB" id="1470350at2759"/>
<evidence type="ECO:0000256" key="10">
    <source>
        <dbReference type="ARBA" id="ARBA00023002"/>
    </source>
</evidence>
<dbReference type="PANTHER" id="PTHR24291">
    <property type="entry name" value="CYTOCHROME P450 FAMILY 4"/>
    <property type="match status" value="1"/>
</dbReference>
<reference evidence="17" key="1">
    <citation type="submission" date="2022-01" db="EMBL/GenBank/DDBJ databases">
        <authorList>
            <person name="King R."/>
        </authorList>
    </citation>
    <scope>NUCLEOTIDE SEQUENCE</scope>
</reference>
<feature type="transmembrane region" description="Helical" evidence="16">
    <location>
        <begin position="12"/>
        <end position="31"/>
    </location>
</feature>
<dbReference type="Gene3D" id="1.10.630.10">
    <property type="entry name" value="Cytochrome P450"/>
    <property type="match status" value="1"/>
</dbReference>